<feature type="non-terminal residue" evidence="2">
    <location>
        <position position="616"/>
    </location>
</feature>
<feature type="region of interest" description="Disordered" evidence="1">
    <location>
        <begin position="218"/>
        <end position="280"/>
    </location>
</feature>
<proteinExistence type="predicted"/>
<feature type="compositionally biased region" description="Basic and acidic residues" evidence="1">
    <location>
        <begin position="245"/>
        <end position="255"/>
    </location>
</feature>
<dbReference type="OrthoDB" id="10063208at2759"/>
<name>A0A3S5CG95_9PLAT</name>
<dbReference type="InterPro" id="IPR033774">
    <property type="entry name" value="YAF2_RYBP"/>
</dbReference>
<feature type="region of interest" description="Disordered" evidence="1">
    <location>
        <begin position="596"/>
        <end position="616"/>
    </location>
</feature>
<dbReference type="Pfam" id="PF17219">
    <property type="entry name" value="YAF2_RYBP"/>
    <property type="match status" value="1"/>
</dbReference>
<feature type="region of interest" description="Disordered" evidence="1">
    <location>
        <begin position="70"/>
        <end position="105"/>
    </location>
</feature>
<feature type="compositionally biased region" description="Low complexity" evidence="1">
    <location>
        <begin position="392"/>
        <end position="401"/>
    </location>
</feature>
<feature type="region of interest" description="Disordered" evidence="1">
    <location>
        <begin position="496"/>
        <end position="549"/>
    </location>
</feature>
<feature type="compositionally biased region" description="Basic residues" evidence="1">
    <location>
        <begin position="378"/>
        <end position="388"/>
    </location>
</feature>
<feature type="region of interest" description="Disordered" evidence="1">
    <location>
        <begin position="363"/>
        <end position="404"/>
    </location>
</feature>
<sequence>KPRLDNKVVEQQQLIAQVILKEKEDELLKRKRELPPRLKNVDRSSPLLFEIFANGYSVVITEFRPKPLKKSAPSITDSPVPSNCSSSIQGLTSTPVGTTSDQLSPVDVCASRNPDDEDYDESSTQGIKDASLRVESKPFCLSEGSYLGIDDFRKNDSSCFELHSTRVLHADDTKSIPFSIISSSLEVKPQSKQIIDVYSLDYKLQCISDDLTSATSTQDIENRIEDPRSPPFARGKNPRHKRRWGRQDSLNELRSDSSVSDKAPAKKRPRQSNSIITLGTNAYQASKDKSEFTELRGEHIEDQSIVNLHKNDCTKSSSIDCSVSPPASISSAFSQASSRSSKIDQTNNVAGLISIVSQSENEEIENTMSDGAGDYHHFKVRRESRRKRASSEESSSGLSAATTCETMARKPRQCFYRNRSGAMRDSKNFESNNKRLNIRKSRRISPETHRCHSKLNSSHSLKDLADIEDSFDPESSKVKRLPSHSECKIHLPAQPSKGVRRLPKQDSGINHAGDNIRAEEPGPAAKPTREKRKKLSVSSTSLSSKSTDRITTSNISFDNKRTDCSFTWMTSLDIEKAGFDSPCDRTTLSPARFGLISTPFSSEGNRDPGSKQEKVN</sequence>
<feature type="compositionally biased region" description="Basic and acidic residues" evidence="1">
    <location>
        <begin position="604"/>
        <end position="616"/>
    </location>
</feature>
<accession>A0A3S5CG95</accession>
<gene>
    <name evidence="2" type="ORF">PXEA_LOCUS12114</name>
</gene>
<organism evidence="2 3">
    <name type="scientific">Protopolystoma xenopodis</name>
    <dbReference type="NCBI Taxonomy" id="117903"/>
    <lineage>
        <taxon>Eukaryota</taxon>
        <taxon>Metazoa</taxon>
        <taxon>Spiralia</taxon>
        <taxon>Lophotrochozoa</taxon>
        <taxon>Platyhelminthes</taxon>
        <taxon>Monogenea</taxon>
        <taxon>Polyopisthocotylea</taxon>
        <taxon>Polystomatidea</taxon>
        <taxon>Polystomatidae</taxon>
        <taxon>Protopolystoma</taxon>
    </lineage>
</organism>
<feature type="compositionally biased region" description="Polar residues" evidence="1">
    <location>
        <begin position="73"/>
        <end position="103"/>
    </location>
</feature>
<evidence type="ECO:0000256" key="1">
    <source>
        <dbReference type="SAM" id="MobiDB-lite"/>
    </source>
</evidence>
<feature type="region of interest" description="Disordered" evidence="1">
    <location>
        <begin position="318"/>
        <end position="344"/>
    </location>
</feature>
<protein>
    <submittedName>
        <fullName evidence="2">Uncharacterized protein</fullName>
    </submittedName>
</protein>
<dbReference type="EMBL" id="CAAALY010038083">
    <property type="protein sequence ID" value="VEL18674.1"/>
    <property type="molecule type" value="Genomic_DNA"/>
</dbReference>
<keyword evidence="3" id="KW-1185">Reference proteome</keyword>
<comment type="caution">
    <text evidence="2">The sequence shown here is derived from an EMBL/GenBank/DDBJ whole genome shotgun (WGS) entry which is preliminary data.</text>
</comment>
<dbReference type="AlphaFoldDB" id="A0A3S5CG95"/>
<feature type="compositionally biased region" description="Polar residues" evidence="1">
    <location>
        <begin position="271"/>
        <end position="280"/>
    </location>
</feature>
<evidence type="ECO:0000313" key="2">
    <source>
        <dbReference type="EMBL" id="VEL18674.1"/>
    </source>
</evidence>
<evidence type="ECO:0000313" key="3">
    <source>
        <dbReference type="Proteomes" id="UP000784294"/>
    </source>
</evidence>
<feature type="compositionally biased region" description="Low complexity" evidence="1">
    <location>
        <begin position="322"/>
        <end position="340"/>
    </location>
</feature>
<reference evidence="2" key="1">
    <citation type="submission" date="2018-11" db="EMBL/GenBank/DDBJ databases">
        <authorList>
            <consortium name="Pathogen Informatics"/>
        </authorList>
    </citation>
    <scope>NUCLEOTIDE SEQUENCE</scope>
</reference>
<feature type="non-terminal residue" evidence="2">
    <location>
        <position position="1"/>
    </location>
</feature>
<feature type="compositionally biased region" description="Low complexity" evidence="1">
    <location>
        <begin position="536"/>
        <end position="545"/>
    </location>
</feature>
<dbReference type="Proteomes" id="UP000784294">
    <property type="component" value="Unassembled WGS sequence"/>
</dbReference>